<protein>
    <submittedName>
        <fullName evidence="2">Uncharacterized protein</fullName>
    </submittedName>
</protein>
<name>A0A518H4P2_9BACT</name>
<dbReference type="KEGG" id="tpla:ElP_37060"/>
<gene>
    <name evidence="2" type="ORF">ElP_37060</name>
</gene>
<keyword evidence="3" id="KW-1185">Reference proteome</keyword>
<keyword evidence="1" id="KW-1133">Transmembrane helix</keyword>
<evidence type="ECO:0000313" key="3">
    <source>
        <dbReference type="Proteomes" id="UP000317835"/>
    </source>
</evidence>
<evidence type="ECO:0000313" key="2">
    <source>
        <dbReference type="EMBL" id="QDV35798.1"/>
    </source>
</evidence>
<dbReference type="AlphaFoldDB" id="A0A518H4P2"/>
<accession>A0A518H4P2</accession>
<evidence type="ECO:0000256" key="1">
    <source>
        <dbReference type="SAM" id="Phobius"/>
    </source>
</evidence>
<feature type="transmembrane region" description="Helical" evidence="1">
    <location>
        <begin position="60"/>
        <end position="79"/>
    </location>
</feature>
<dbReference type="EMBL" id="CP036426">
    <property type="protein sequence ID" value="QDV35798.1"/>
    <property type="molecule type" value="Genomic_DNA"/>
</dbReference>
<feature type="transmembrane region" description="Helical" evidence="1">
    <location>
        <begin position="85"/>
        <end position="104"/>
    </location>
</feature>
<keyword evidence="1" id="KW-0812">Transmembrane</keyword>
<sequence>MQRLLSQRSLFLGTSVSISIKDRDLAVVRTSGRFWKNEVTYPLDEINPEPARVRRVDRQWALASAFLGIFAAMFLLGALHEELGHHAMLITGLAFALPAAYCAAKTVALARGALVYFQVQTHAPLFVLGASRPSREEVDRFVAAFAEAIRAVRYPREFSPAERLTHFRRHVEFLHLEDVISAVELAMILDRLERRAREAAEAEPGADPAALPGRGTAAVGLAN</sequence>
<dbReference type="RefSeq" id="WP_145271623.1">
    <property type="nucleotide sequence ID" value="NZ_CP036426.1"/>
</dbReference>
<reference evidence="2 3" key="1">
    <citation type="submission" date="2019-02" db="EMBL/GenBank/DDBJ databases">
        <title>Deep-cultivation of Planctomycetes and their phenomic and genomic characterization uncovers novel biology.</title>
        <authorList>
            <person name="Wiegand S."/>
            <person name="Jogler M."/>
            <person name="Boedeker C."/>
            <person name="Pinto D."/>
            <person name="Vollmers J."/>
            <person name="Rivas-Marin E."/>
            <person name="Kohn T."/>
            <person name="Peeters S.H."/>
            <person name="Heuer A."/>
            <person name="Rast P."/>
            <person name="Oberbeckmann S."/>
            <person name="Bunk B."/>
            <person name="Jeske O."/>
            <person name="Meyerdierks A."/>
            <person name="Storesund J.E."/>
            <person name="Kallscheuer N."/>
            <person name="Luecker S."/>
            <person name="Lage O.M."/>
            <person name="Pohl T."/>
            <person name="Merkel B.J."/>
            <person name="Hornburger P."/>
            <person name="Mueller R.-W."/>
            <person name="Bruemmer F."/>
            <person name="Labrenz M."/>
            <person name="Spormann A.M."/>
            <person name="Op den Camp H."/>
            <person name="Overmann J."/>
            <person name="Amann R."/>
            <person name="Jetten M.S.M."/>
            <person name="Mascher T."/>
            <person name="Medema M.H."/>
            <person name="Devos D.P."/>
            <person name="Kaster A.-K."/>
            <person name="Ovreas L."/>
            <person name="Rohde M."/>
            <person name="Galperin M.Y."/>
            <person name="Jogler C."/>
        </authorList>
    </citation>
    <scope>NUCLEOTIDE SEQUENCE [LARGE SCALE GENOMIC DNA]</scope>
    <source>
        <strain evidence="2 3">ElP</strain>
    </source>
</reference>
<proteinExistence type="predicted"/>
<keyword evidence="1" id="KW-0472">Membrane</keyword>
<organism evidence="2 3">
    <name type="scientific">Tautonia plasticadhaerens</name>
    <dbReference type="NCBI Taxonomy" id="2527974"/>
    <lineage>
        <taxon>Bacteria</taxon>
        <taxon>Pseudomonadati</taxon>
        <taxon>Planctomycetota</taxon>
        <taxon>Planctomycetia</taxon>
        <taxon>Isosphaerales</taxon>
        <taxon>Isosphaeraceae</taxon>
        <taxon>Tautonia</taxon>
    </lineage>
</organism>
<dbReference type="Proteomes" id="UP000317835">
    <property type="component" value="Chromosome"/>
</dbReference>